<dbReference type="CDD" id="cd03424">
    <property type="entry name" value="NUDIX_ADPRase_Nudt5_UGPPase_Nudt14"/>
    <property type="match status" value="1"/>
</dbReference>
<dbReference type="RefSeq" id="WP_249514992.1">
    <property type="nucleotide sequence ID" value="NZ_CP093366.1"/>
</dbReference>
<gene>
    <name evidence="4" type="ORF">MOO45_03475</name>
</gene>
<keyword evidence="2 4" id="KW-0378">Hydrolase</keyword>
<evidence type="ECO:0000313" key="5">
    <source>
        <dbReference type="Proteomes" id="UP000831495"/>
    </source>
</evidence>
<dbReference type="Gene3D" id="3.90.79.10">
    <property type="entry name" value="Nucleoside Triphosphate Pyrophosphohydrolase"/>
    <property type="match status" value="1"/>
</dbReference>
<evidence type="ECO:0000313" key="4">
    <source>
        <dbReference type="EMBL" id="UQS82714.1"/>
    </source>
</evidence>
<name>A0ABY4PAH7_9LACO</name>
<reference evidence="4" key="1">
    <citation type="journal article" date="2022" name="Int. J. Syst. Evol. Microbiol.">
        <title>Apilactobacillus apisilvae sp. nov., Nicolia spurrieriana gen. nov. sp. nov., Bombilactobacillus folatiphilus sp. nov. and Bombilactobacillus thymidiniphilus sp. nov., four new lactic acid bacterial isolates from stingless bees Tetragonula carbonaria and Austroplebeia australis.</title>
        <authorList>
            <person name="Oliphant S.A."/>
            <person name="Watson-Haigh N.S."/>
            <person name="Sumby K.M."/>
            <person name="Gardner J."/>
            <person name="Groom S."/>
            <person name="Jiranek V."/>
        </authorList>
    </citation>
    <scope>NUCLEOTIDE SEQUENCE</scope>
    <source>
        <strain evidence="4">SG4_D2</strain>
    </source>
</reference>
<dbReference type="Pfam" id="PF00293">
    <property type="entry name" value="NUDIX"/>
    <property type="match status" value="1"/>
</dbReference>
<dbReference type="InterPro" id="IPR000086">
    <property type="entry name" value="NUDIX_hydrolase_dom"/>
</dbReference>
<dbReference type="PROSITE" id="PS51462">
    <property type="entry name" value="NUDIX"/>
    <property type="match status" value="1"/>
</dbReference>
<evidence type="ECO:0000256" key="1">
    <source>
        <dbReference type="ARBA" id="ARBA00001946"/>
    </source>
</evidence>
<dbReference type="Proteomes" id="UP000831495">
    <property type="component" value="Chromosome"/>
</dbReference>
<organism evidence="4 5">
    <name type="scientific">Bombilactobacillus folatiphilus</name>
    <dbReference type="NCBI Taxonomy" id="2923362"/>
    <lineage>
        <taxon>Bacteria</taxon>
        <taxon>Bacillati</taxon>
        <taxon>Bacillota</taxon>
        <taxon>Bacilli</taxon>
        <taxon>Lactobacillales</taxon>
        <taxon>Lactobacillaceae</taxon>
        <taxon>Bombilactobacillus</taxon>
    </lineage>
</organism>
<accession>A0ABY4PAH7</accession>
<dbReference type="PANTHER" id="PTHR11839">
    <property type="entry name" value="UDP/ADP-SUGAR PYROPHOSPHATASE"/>
    <property type="match status" value="1"/>
</dbReference>
<dbReference type="SUPFAM" id="SSF55811">
    <property type="entry name" value="Nudix"/>
    <property type="match status" value="1"/>
</dbReference>
<evidence type="ECO:0000256" key="2">
    <source>
        <dbReference type="ARBA" id="ARBA00022801"/>
    </source>
</evidence>
<dbReference type="PANTHER" id="PTHR11839:SF18">
    <property type="entry name" value="NUDIX HYDROLASE DOMAIN-CONTAINING PROTEIN"/>
    <property type="match status" value="1"/>
</dbReference>
<dbReference type="EMBL" id="CP093366">
    <property type="protein sequence ID" value="UQS82714.1"/>
    <property type="molecule type" value="Genomic_DNA"/>
</dbReference>
<comment type="cofactor">
    <cofactor evidence="1">
        <name>Mg(2+)</name>
        <dbReference type="ChEBI" id="CHEBI:18420"/>
    </cofactor>
</comment>
<dbReference type="GO" id="GO:0016787">
    <property type="term" value="F:hydrolase activity"/>
    <property type="evidence" value="ECO:0007669"/>
    <property type="project" value="UniProtKB-KW"/>
</dbReference>
<feature type="domain" description="Nudix hydrolase" evidence="3">
    <location>
        <begin position="40"/>
        <end position="177"/>
    </location>
</feature>
<keyword evidence="5" id="KW-1185">Reference proteome</keyword>
<protein>
    <submittedName>
        <fullName evidence="4">NUDIX hydrolase</fullName>
    </submittedName>
</protein>
<evidence type="ECO:0000259" key="3">
    <source>
        <dbReference type="PROSITE" id="PS51462"/>
    </source>
</evidence>
<proteinExistence type="predicted"/>
<dbReference type="InterPro" id="IPR015797">
    <property type="entry name" value="NUDIX_hydrolase-like_dom_sf"/>
</dbReference>
<sequence length="181" mass="20661">MDLVEKKLTNKRIYTGKILNLDVETVQLPNKQTSTREIVHHHGAVGVIAFIDHKLLLVKQWREPMQCLTLEIPAGKVEPNCQDLQAEALRELNEETGYTGSSLQRVTGFYSTPGFSDEYITLFQVSDVMPVQHKLPLDEDEFVTTELLTLEQANEQVKSGLICDAKTIWTLLFWQQFEGKK</sequence>